<dbReference type="RefSeq" id="WP_226590001.1">
    <property type="nucleotide sequence ID" value="NZ_BLAY01000165.1"/>
</dbReference>
<evidence type="ECO:0008006" key="4">
    <source>
        <dbReference type="Google" id="ProtNLM"/>
    </source>
</evidence>
<protein>
    <recommendedName>
        <fullName evidence="4">Armadillo-type fold-containing protein</fullName>
    </recommendedName>
</protein>
<evidence type="ECO:0000313" key="3">
    <source>
        <dbReference type="Proteomes" id="UP001050975"/>
    </source>
</evidence>
<comment type="caution">
    <text evidence="2">The sequence shown here is derived from an EMBL/GenBank/DDBJ whole genome shotgun (WGS) entry which is preliminary data.</text>
</comment>
<feature type="transmembrane region" description="Helical" evidence="1">
    <location>
        <begin position="126"/>
        <end position="148"/>
    </location>
</feature>
<keyword evidence="1" id="KW-0812">Transmembrane</keyword>
<evidence type="ECO:0000256" key="1">
    <source>
        <dbReference type="SAM" id="Phobius"/>
    </source>
</evidence>
<accession>A0AAV3XP33</accession>
<evidence type="ECO:0000313" key="2">
    <source>
        <dbReference type="EMBL" id="GET42449.1"/>
    </source>
</evidence>
<name>A0AAV3XP33_9CYAN</name>
<keyword evidence="3" id="KW-1185">Reference proteome</keyword>
<dbReference type="Proteomes" id="UP001050975">
    <property type="component" value="Unassembled WGS sequence"/>
</dbReference>
<reference evidence="2" key="1">
    <citation type="submission" date="2019-10" db="EMBL/GenBank/DDBJ databases">
        <title>Draft genome sequece of Microseira wollei NIES-4236.</title>
        <authorList>
            <person name="Yamaguchi H."/>
            <person name="Suzuki S."/>
            <person name="Kawachi M."/>
        </authorList>
    </citation>
    <scope>NUCLEOTIDE SEQUENCE</scope>
    <source>
        <strain evidence="2">NIES-4236</strain>
    </source>
</reference>
<proteinExistence type="predicted"/>
<sequence>MAQASFWWQEIINSTPSESLPKFKSRSLKSLSSQSFGKLGIWLLGLTMATLLLFWLWKLWLVMGVGVLAMIFVYRLQEWDWQLYWLNLRQFLCDPNRQLTIAVASGGLASLSTYLAVEIGSDSQSFWIAVGVLLQGVTTLFTLVLLIWQLIAGKLSQEETQFDALVADLTDAKPLKRLIAVRRLVRLATKGKFDLAKERSLADYFRLMLERESEPVVKDALIAGLQALEGVKQLSAGNPSLSMPNTVKRSAVNVDCG</sequence>
<organism evidence="2 3">
    <name type="scientific">Microseira wollei NIES-4236</name>
    <dbReference type="NCBI Taxonomy" id="2530354"/>
    <lineage>
        <taxon>Bacteria</taxon>
        <taxon>Bacillati</taxon>
        <taxon>Cyanobacteriota</taxon>
        <taxon>Cyanophyceae</taxon>
        <taxon>Oscillatoriophycideae</taxon>
        <taxon>Aerosakkonematales</taxon>
        <taxon>Aerosakkonemataceae</taxon>
        <taxon>Microseira</taxon>
    </lineage>
</organism>
<keyword evidence="1" id="KW-0472">Membrane</keyword>
<feature type="transmembrane region" description="Helical" evidence="1">
    <location>
        <begin position="98"/>
        <end position="120"/>
    </location>
</feature>
<dbReference type="AlphaFoldDB" id="A0AAV3XP33"/>
<dbReference type="EMBL" id="BLAY01000165">
    <property type="protein sequence ID" value="GET42449.1"/>
    <property type="molecule type" value="Genomic_DNA"/>
</dbReference>
<keyword evidence="1" id="KW-1133">Transmembrane helix</keyword>
<feature type="transmembrane region" description="Helical" evidence="1">
    <location>
        <begin position="60"/>
        <end position="77"/>
    </location>
</feature>
<gene>
    <name evidence="2" type="ORF">MiSe_72660</name>
</gene>